<sequence>MAMFQYEFMIRAFIACGAIACFAPVLGLLLVLRKQSLMSDTLSHISLAGVALGFLLEIDPLLTTIGVVCVAAILLEYLRKVYSHYSDISIAMLMSGGMALALLLMSRVESANSIESYLFGSIVTVSNLQVKLLIVLAILVLLSYLVLKRILYVDAFDEDIAYTSGLPTQLISMSLSIVTGLAIAIMMPIAGTLLVSSILIMPAAIAMRLMKSFNGVILLAVGISLIGMLGGLFLSYTFDTPPGATIAALFVGLFALESIGLSIMKSF</sequence>
<dbReference type="InterPro" id="IPR037294">
    <property type="entry name" value="ABC_BtuC-like"/>
</dbReference>
<dbReference type="OrthoDB" id="9798540at2"/>
<dbReference type="Pfam" id="PF00950">
    <property type="entry name" value="ABC-3"/>
    <property type="match status" value="1"/>
</dbReference>
<dbReference type="PANTHER" id="PTHR30477:SF0">
    <property type="entry name" value="METAL TRANSPORT SYSTEM MEMBRANE PROTEIN TM_0125-RELATED"/>
    <property type="match status" value="1"/>
</dbReference>
<feature type="transmembrane region" description="Helical" evidence="7">
    <location>
        <begin position="90"/>
        <end position="108"/>
    </location>
</feature>
<feature type="transmembrane region" description="Helical" evidence="7">
    <location>
        <begin position="12"/>
        <end position="32"/>
    </location>
</feature>
<evidence type="ECO:0000256" key="7">
    <source>
        <dbReference type="SAM" id="Phobius"/>
    </source>
</evidence>
<dbReference type="SUPFAM" id="SSF81345">
    <property type="entry name" value="ABC transporter involved in vitamin B12 uptake, BtuC"/>
    <property type="match status" value="1"/>
</dbReference>
<feature type="transmembrane region" description="Helical" evidence="7">
    <location>
        <begin position="216"/>
        <end position="238"/>
    </location>
</feature>
<accession>A0A2I1K900</accession>
<evidence type="ECO:0000256" key="1">
    <source>
        <dbReference type="ARBA" id="ARBA00004141"/>
    </source>
</evidence>
<comment type="similarity">
    <text evidence="2 6">Belongs to the ABC-3 integral membrane protein family.</text>
</comment>
<evidence type="ECO:0000313" key="9">
    <source>
        <dbReference type="Proteomes" id="UP000234775"/>
    </source>
</evidence>
<feature type="transmembrane region" description="Helical" evidence="7">
    <location>
        <begin position="244"/>
        <end position="264"/>
    </location>
</feature>
<evidence type="ECO:0000256" key="6">
    <source>
        <dbReference type="RuleBase" id="RU003943"/>
    </source>
</evidence>
<dbReference type="InterPro" id="IPR001626">
    <property type="entry name" value="ABC_TroCD"/>
</dbReference>
<keyword evidence="3 6" id="KW-0812">Transmembrane</keyword>
<evidence type="ECO:0000256" key="4">
    <source>
        <dbReference type="ARBA" id="ARBA00022989"/>
    </source>
</evidence>
<keyword evidence="5 7" id="KW-0472">Membrane</keyword>
<comment type="caution">
    <text evidence="8">The sequence shown here is derived from an EMBL/GenBank/DDBJ whole genome shotgun (WGS) entry which is preliminary data.</text>
</comment>
<reference evidence="8 9" key="1">
    <citation type="submission" date="2017-12" db="EMBL/GenBank/DDBJ databases">
        <title>Phylogenetic diversity of female urinary microbiome.</title>
        <authorList>
            <person name="Thomas-White K."/>
            <person name="Wolfe A.J."/>
        </authorList>
    </citation>
    <scope>NUCLEOTIDE SEQUENCE [LARGE SCALE GENOMIC DNA]</scope>
    <source>
        <strain evidence="8 9">UMB0844</strain>
    </source>
</reference>
<feature type="transmembrane region" description="Helical" evidence="7">
    <location>
        <begin position="128"/>
        <end position="147"/>
    </location>
</feature>
<dbReference type="Proteomes" id="UP000234775">
    <property type="component" value="Unassembled WGS sequence"/>
</dbReference>
<evidence type="ECO:0000256" key="2">
    <source>
        <dbReference type="ARBA" id="ARBA00008034"/>
    </source>
</evidence>
<keyword evidence="9" id="KW-1185">Reference proteome</keyword>
<evidence type="ECO:0000256" key="3">
    <source>
        <dbReference type="ARBA" id="ARBA00022692"/>
    </source>
</evidence>
<dbReference type="Gene3D" id="1.10.3470.10">
    <property type="entry name" value="ABC transporter involved in vitamin B12 uptake, BtuC"/>
    <property type="match status" value="1"/>
</dbReference>
<protein>
    <submittedName>
        <fullName evidence="8">Zinc ABC transporter permease</fullName>
    </submittedName>
</protein>
<name>A0A2I1K900_9LACT</name>
<dbReference type="PANTHER" id="PTHR30477">
    <property type="entry name" value="ABC-TRANSPORTER METAL-BINDING PROTEIN"/>
    <property type="match status" value="1"/>
</dbReference>
<dbReference type="AlphaFoldDB" id="A0A2I1K900"/>
<dbReference type="GO" id="GO:0055085">
    <property type="term" value="P:transmembrane transport"/>
    <property type="evidence" value="ECO:0007669"/>
    <property type="project" value="InterPro"/>
</dbReference>
<keyword evidence="6" id="KW-0813">Transport</keyword>
<dbReference type="GO" id="GO:0043190">
    <property type="term" value="C:ATP-binding cassette (ABC) transporter complex"/>
    <property type="evidence" value="ECO:0007669"/>
    <property type="project" value="InterPro"/>
</dbReference>
<organism evidence="8 9">
    <name type="scientific">Aerococcus christensenii</name>
    <dbReference type="NCBI Taxonomy" id="87541"/>
    <lineage>
        <taxon>Bacteria</taxon>
        <taxon>Bacillati</taxon>
        <taxon>Bacillota</taxon>
        <taxon>Bacilli</taxon>
        <taxon>Lactobacillales</taxon>
        <taxon>Aerococcaceae</taxon>
        <taxon>Aerococcus</taxon>
    </lineage>
</organism>
<dbReference type="GO" id="GO:0010043">
    <property type="term" value="P:response to zinc ion"/>
    <property type="evidence" value="ECO:0007669"/>
    <property type="project" value="TreeGrafter"/>
</dbReference>
<keyword evidence="4 7" id="KW-1133">Transmembrane helix</keyword>
<evidence type="ECO:0000313" key="8">
    <source>
        <dbReference type="EMBL" id="PKY92091.1"/>
    </source>
</evidence>
<evidence type="ECO:0000256" key="5">
    <source>
        <dbReference type="ARBA" id="ARBA00023136"/>
    </source>
</evidence>
<dbReference type="RefSeq" id="WP_060936516.1">
    <property type="nucleotide sequence ID" value="NZ_JASOZP010000001.1"/>
</dbReference>
<dbReference type="EMBL" id="PKGZ01000001">
    <property type="protein sequence ID" value="PKY92091.1"/>
    <property type="molecule type" value="Genomic_DNA"/>
</dbReference>
<proteinExistence type="inferred from homology"/>
<comment type="subcellular location">
    <subcellularLocation>
        <location evidence="6">Cell membrane</location>
        <topology evidence="6">Multi-pass membrane protein</topology>
    </subcellularLocation>
    <subcellularLocation>
        <location evidence="1">Membrane</location>
        <topology evidence="1">Multi-pass membrane protein</topology>
    </subcellularLocation>
</comment>
<feature type="transmembrane region" description="Helical" evidence="7">
    <location>
        <begin position="52"/>
        <end position="78"/>
    </location>
</feature>
<gene>
    <name evidence="8" type="ORF">CYJ27_01260</name>
</gene>